<keyword evidence="2" id="KW-1185">Reference proteome</keyword>
<accession>A0ACB9ZR04</accession>
<gene>
    <name evidence="1" type="ORF">M9H77_36139</name>
</gene>
<reference evidence="2" key="1">
    <citation type="journal article" date="2023" name="Nat. Plants">
        <title>Single-cell RNA sequencing provides a high-resolution roadmap for understanding the multicellular compartmentation of specialized metabolism.</title>
        <authorList>
            <person name="Sun S."/>
            <person name="Shen X."/>
            <person name="Li Y."/>
            <person name="Li Y."/>
            <person name="Wang S."/>
            <person name="Li R."/>
            <person name="Zhang H."/>
            <person name="Shen G."/>
            <person name="Guo B."/>
            <person name="Wei J."/>
            <person name="Xu J."/>
            <person name="St-Pierre B."/>
            <person name="Chen S."/>
            <person name="Sun C."/>
        </authorList>
    </citation>
    <scope>NUCLEOTIDE SEQUENCE [LARGE SCALE GENOMIC DNA]</scope>
</reference>
<dbReference type="Proteomes" id="UP001060085">
    <property type="component" value="Linkage Group LG08"/>
</dbReference>
<name>A0ACB9ZR04_CATRO</name>
<organism evidence="1 2">
    <name type="scientific">Catharanthus roseus</name>
    <name type="common">Madagascar periwinkle</name>
    <name type="synonym">Vinca rosea</name>
    <dbReference type="NCBI Taxonomy" id="4058"/>
    <lineage>
        <taxon>Eukaryota</taxon>
        <taxon>Viridiplantae</taxon>
        <taxon>Streptophyta</taxon>
        <taxon>Embryophyta</taxon>
        <taxon>Tracheophyta</taxon>
        <taxon>Spermatophyta</taxon>
        <taxon>Magnoliopsida</taxon>
        <taxon>eudicotyledons</taxon>
        <taxon>Gunneridae</taxon>
        <taxon>Pentapetalae</taxon>
        <taxon>asterids</taxon>
        <taxon>lamiids</taxon>
        <taxon>Gentianales</taxon>
        <taxon>Apocynaceae</taxon>
        <taxon>Rauvolfioideae</taxon>
        <taxon>Vinceae</taxon>
        <taxon>Catharanthinae</taxon>
        <taxon>Catharanthus</taxon>
    </lineage>
</organism>
<comment type="caution">
    <text evidence="1">The sequence shown here is derived from an EMBL/GenBank/DDBJ whole genome shotgun (WGS) entry which is preliminary data.</text>
</comment>
<proteinExistence type="predicted"/>
<evidence type="ECO:0000313" key="2">
    <source>
        <dbReference type="Proteomes" id="UP001060085"/>
    </source>
</evidence>
<evidence type="ECO:0000313" key="1">
    <source>
        <dbReference type="EMBL" id="KAI5650134.1"/>
    </source>
</evidence>
<dbReference type="EMBL" id="CM044708">
    <property type="protein sequence ID" value="KAI5650134.1"/>
    <property type="molecule type" value="Genomic_DNA"/>
</dbReference>
<protein>
    <submittedName>
        <fullName evidence="1">Uncharacterized protein</fullName>
    </submittedName>
</protein>
<sequence length="421" mass="46859">MMILVLTDRTGRVEGRTITASSRGVRGRHSTSDLPATPTHLAPSFHHGTGEPSSFTQPPAVSFRSRPPLQPHLSHTPVPYEPYGSAQPSSHPLDTVCDPYLHAPTIRYRIPYRSATQEPILEFIGQPRQIGANSTHGYSHTEYGVSSSVPYVPRPADRVCEGDIGFEGSRNKRPEVAPEVPAPTQKRKKVKPSDWKQTSLAEGGPVDLEPIPSYGGHVAGLIWRGHDRAELHAVSTNRQTSLSPCVRTACYLQYILGSSFFSDKTGNIVPARLWSLLQDVSSVGRNLVQASRVDAKELAGCWSLLEPQEARRPPNNRMYVLRNTFVEALWLEAPSHLLTETWTSVLGIPLSSYTDDYIGWYLPRSQPRIQNHGNIPSVFHLPVALIMPPQALLDLIAREATREDLEDSEFRRTVRDSLREH</sequence>